<name>A0A061SCY2_9CHLO</name>
<proteinExistence type="predicted"/>
<organism evidence="1">
    <name type="scientific">Tetraselmis sp. GSL018</name>
    <dbReference type="NCBI Taxonomy" id="582737"/>
    <lineage>
        <taxon>Eukaryota</taxon>
        <taxon>Viridiplantae</taxon>
        <taxon>Chlorophyta</taxon>
        <taxon>core chlorophytes</taxon>
        <taxon>Chlorodendrophyceae</taxon>
        <taxon>Chlorodendrales</taxon>
        <taxon>Chlorodendraceae</taxon>
        <taxon>Tetraselmis</taxon>
    </lineage>
</organism>
<protein>
    <submittedName>
        <fullName evidence="1">Uncharacterized protein</fullName>
    </submittedName>
</protein>
<sequence length="108" mass="11307">SFWAEGTPEAVEITNGGRVPGARILLGQREEAKDCAASDRGGSGSASAPSLIYCCQSASQGSPPPGIAFPPDQTVPHLVLRPGHISRLPSSETRCRTSNPLLLILQSR</sequence>
<accession>A0A061SCY2</accession>
<evidence type="ECO:0000313" key="1">
    <source>
        <dbReference type="EMBL" id="JAC83022.1"/>
    </source>
</evidence>
<feature type="non-terminal residue" evidence="1">
    <location>
        <position position="1"/>
    </location>
</feature>
<dbReference type="EMBL" id="GBEZ01001997">
    <property type="protein sequence ID" value="JAC83022.1"/>
    <property type="molecule type" value="Transcribed_RNA"/>
</dbReference>
<gene>
    <name evidence="1" type="ORF">TSPGSL018_4324</name>
</gene>
<reference evidence="1" key="1">
    <citation type="submission" date="2014-05" db="EMBL/GenBank/DDBJ databases">
        <title>The transcriptome of the halophilic microalga Tetraselmis sp. GSL018 isolated from the Great Salt Lake, Utah.</title>
        <authorList>
            <person name="Jinkerson R.E."/>
            <person name="D'Adamo S."/>
            <person name="Posewitz M.C."/>
        </authorList>
    </citation>
    <scope>NUCLEOTIDE SEQUENCE</scope>
    <source>
        <strain evidence="1">GSL018</strain>
    </source>
</reference>
<dbReference type="AlphaFoldDB" id="A0A061SCY2"/>